<gene>
    <name evidence="2" type="ORF">KR093_001819</name>
</gene>
<feature type="region of interest" description="Disordered" evidence="1">
    <location>
        <begin position="1"/>
        <end position="73"/>
    </location>
</feature>
<keyword evidence="3" id="KW-1185">Reference proteome</keyword>
<proteinExistence type="predicted"/>
<accession>A0AAD4K4H5</accession>
<organism evidence="2 3">
    <name type="scientific">Drosophila rubida</name>
    <dbReference type="NCBI Taxonomy" id="30044"/>
    <lineage>
        <taxon>Eukaryota</taxon>
        <taxon>Metazoa</taxon>
        <taxon>Ecdysozoa</taxon>
        <taxon>Arthropoda</taxon>
        <taxon>Hexapoda</taxon>
        <taxon>Insecta</taxon>
        <taxon>Pterygota</taxon>
        <taxon>Neoptera</taxon>
        <taxon>Endopterygota</taxon>
        <taxon>Diptera</taxon>
        <taxon>Brachycera</taxon>
        <taxon>Muscomorpha</taxon>
        <taxon>Ephydroidea</taxon>
        <taxon>Drosophilidae</taxon>
        <taxon>Drosophila</taxon>
    </lineage>
</organism>
<evidence type="ECO:0000313" key="3">
    <source>
        <dbReference type="Proteomes" id="UP001200034"/>
    </source>
</evidence>
<name>A0AAD4K4H5_9MUSC</name>
<dbReference type="EMBL" id="JAJJHW010001127">
    <property type="protein sequence ID" value="KAH8376872.1"/>
    <property type="molecule type" value="Genomic_DNA"/>
</dbReference>
<sequence>MVYTERTDKCLSTSKDNAATSKSPSTSATSSSSSASSSSSKTSWSSQASSGDKWKYNNMVKDNRDKFNSMHFS</sequence>
<protein>
    <submittedName>
        <fullName evidence="2">Uncharacterized protein</fullName>
    </submittedName>
</protein>
<reference evidence="2" key="1">
    <citation type="journal article" date="2021" name="Mol. Ecol. Resour.">
        <title>Phylogenomic analyses of the genus Drosophila reveals genomic signals of climate adaptation.</title>
        <authorList>
            <person name="Li F."/>
            <person name="Rane R.V."/>
            <person name="Luria V."/>
            <person name="Xiong Z."/>
            <person name="Chen J."/>
            <person name="Li Z."/>
            <person name="Catullo R.A."/>
            <person name="Griffin P.C."/>
            <person name="Schiffer M."/>
            <person name="Pearce S."/>
            <person name="Lee S.F."/>
            <person name="McElroy K."/>
            <person name="Stocker A."/>
            <person name="Shirriffs J."/>
            <person name="Cockerell F."/>
            <person name="Coppin C."/>
            <person name="Sgro C.M."/>
            <person name="Karger A."/>
            <person name="Cain J.W."/>
            <person name="Weber J.A."/>
            <person name="Santpere G."/>
            <person name="Kirschner M.W."/>
            <person name="Hoffmann A.A."/>
            <person name="Oakeshott J.G."/>
            <person name="Zhang G."/>
        </authorList>
    </citation>
    <scope>NUCLEOTIDE SEQUENCE</scope>
    <source>
        <strain evidence="2">BGI-SZ-2011g</strain>
    </source>
</reference>
<feature type="compositionally biased region" description="Low complexity" evidence="1">
    <location>
        <begin position="18"/>
        <end position="50"/>
    </location>
</feature>
<evidence type="ECO:0000256" key="1">
    <source>
        <dbReference type="SAM" id="MobiDB-lite"/>
    </source>
</evidence>
<feature type="compositionally biased region" description="Basic and acidic residues" evidence="1">
    <location>
        <begin position="61"/>
        <end position="73"/>
    </location>
</feature>
<evidence type="ECO:0000313" key="2">
    <source>
        <dbReference type="EMBL" id="KAH8376872.1"/>
    </source>
</evidence>
<dbReference type="Proteomes" id="UP001200034">
    <property type="component" value="Unassembled WGS sequence"/>
</dbReference>
<comment type="caution">
    <text evidence="2">The sequence shown here is derived from an EMBL/GenBank/DDBJ whole genome shotgun (WGS) entry which is preliminary data.</text>
</comment>
<dbReference type="AlphaFoldDB" id="A0AAD4K4H5"/>